<organism evidence="1 2">
    <name type="scientific">Tanacetum coccineum</name>
    <dbReference type="NCBI Taxonomy" id="301880"/>
    <lineage>
        <taxon>Eukaryota</taxon>
        <taxon>Viridiplantae</taxon>
        <taxon>Streptophyta</taxon>
        <taxon>Embryophyta</taxon>
        <taxon>Tracheophyta</taxon>
        <taxon>Spermatophyta</taxon>
        <taxon>Magnoliopsida</taxon>
        <taxon>eudicotyledons</taxon>
        <taxon>Gunneridae</taxon>
        <taxon>Pentapetalae</taxon>
        <taxon>asterids</taxon>
        <taxon>campanulids</taxon>
        <taxon>Asterales</taxon>
        <taxon>Asteraceae</taxon>
        <taxon>Asteroideae</taxon>
        <taxon>Anthemideae</taxon>
        <taxon>Anthemidinae</taxon>
        <taxon>Tanacetum</taxon>
    </lineage>
</organism>
<reference evidence="1" key="1">
    <citation type="journal article" date="2022" name="Int. J. Mol. Sci.">
        <title>Draft Genome of Tanacetum Coccineum: Genomic Comparison of Closely Related Tanacetum-Family Plants.</title>
        <authorList>
            <person name="Yamashiro T."/>
            <person name="Shiraishi A."/>
            <person name="Nakayama K."/>
            <person name="Satake H."/>
        </authorList>
    </citation>
    <scope>NUCLEOTIDE SEQUENCE</scope>
</reference>
<evidence type="ECO:0000313" key="2">
    <source>
        <dbReference type="Proteomes" id="UP001151760"/>
    </source>
</evidence>
<dbReference type="Proteomes" id="UP001151760">
    <property type="component" value="Unassembled WGS sequence"/>
</dbReference>
<evidence type="ECO:0000313" key="1">
    <source>
        <dbReference type="EMBL" id="GJS68034.1"/>
    </source>
</evidence>
<protein>
    <submittedName>
        <fullName evidence="1">Uncharacterized protein</fullName>
    </submittedName>
</protein>
<reference evidence="1" key="2">
    <citation type="submission" date="2022-01" db="EMBL/GenBank/DDBJ databases">
        <authorList>
            <person name="Yamashiro T."/>
            <person name="Shiraishi A."/>
            <person name="Satake H."/>
            <person name="Nakayama K."/>
        </authorList>
    </citation>
    <scope>NUCLEOTIDE SEQUENCE</scope>
</reference>
<gene>
    <name evidence="1" type="ORF">Tco_0682599</name>
</gene>
<feature type="non-terminal residue" evidence="1">
    <location>
        <position position="119"/>
    </location>
</feature>
<accession>A0ABQ4XRL6</accession>
<sequence length="119" mass="12504">MNTPYFGSNHSAAHPVSSIIGPTSFPLQPMHTLYFGQPLYGSVMQPAQPYGPVQPTSSISAAQYAFGSYNSPQVFNGSIGTQFGQSGSATVLGQQTIVPHAFTAGTLHDPPTGAWNMDT</sequence>
<comment type="caution">
    <text evidence="1">The sequence shown here is derived from an EMBL/GenBank/DDBJ whole genome shotgun (WGS) entry which is preliminary data.</text>
</comment>
<proteinExistence type="predicted"/>
<name>A0ABQ4XRL6_9ASTR</name>
<keyword evidence="2" id="KW-1185">Reference proteome</keyword>
<dbReference type="EMBL" id="BQNB010009762">
    <property type="protein sequence ID" value="GJS68034.1"/>
    <property type="molecule type" value="Genomic_DNA"/>
</dbReference>